<keyword evidence="4" id="KW-1185">Reference proteome</keyword>
<evidence type="ECO:0000313" key="4">
    <source>
        <dbReference type="Proteomes" id="UP001457282"/>
    </source>
</evidence>
<dbReference type="EMBL" id="JBEDUW010000003">
    <property type="protein sequence ID" value="KAK9940896.1"/>
    <property type="molecule type" value="Genomic_DNA"/>
</dbReference>
<sequence>MASKFGLAGGIPERRVRPIWDAIDSRQFKNALKLVTALLSKFPNSPYCLALKALILERMGKSEEALSLCLNAKEHLHKNDSVLMDDLTLSTLQIVFQRLDHLDMATNCYEYACGKFPSNLELMMGLFNCYVREYSFVKQQQTAIRMYKLVGEERFLLWAVCSIQLQVFCGNGGEKLLVLAEGLVKKHVVSHSLHEPEALMVYISILEQQAKYGDALDILSGKLGSLLLVEVDKLRIQGRLLARAGDYAAAANIFQKILELCPDDWECFLHYLGCLLEDDSNWCNRAITNPIYPSKFVECKISILTDEVFDSRMSNASEFVQKLQGNTGNNFARCPYLASIEIERRKCLHGKGDDDKLMEALIQYFVGFGHLACFTSDIEMFLEVFTPDKKAELLEKFKESSVSISAVPAKVLGQSITLFKIQELIGNMSKLPVVELEGSAVQMVEMYCKNLPLSKDLDSQESMHGEELLSLACNAFIQLFWRTRNVGYFVEAIMLLEFGLTIRRHVWQYKISLLHLYSHLGALSLAYEWFKSLDVKNILMETGSHHILPQMLVSPLWVDLNNLLKDYLKFMDDHLRESADLTFLAYRHRNYSKVIEFVQFKERLQHSNQYLVARVEGPILQLKQNADNIEEEEAVLESLKCGIHFVELSNEIGSKSLTFNEDLQSRPWWAPTSERNYLLGPYEGVSYCPRENSMTEREANVRSIIERKSLLPRMIYLSIQSSSTLLKENLEVNGSRSDPKIPSELKVLLERYAKMLGYSFADAIEVVLGVSNGLKSFEVFGSDLIDWISFSVFLNAWNLSSHEIGLANGDGGLSRAWHCVDSLLEKYVLGKVSSMETLITSPWVDLPILVQLVTEPLAWHGLVIQSCFRSSLPSGKKKKKTGFADQSCVSHIRDSVFSLCNTLEKVRKWLREQINRPEDENVETLLSSLQKKEHNEGTGQVFQIIETFTSSINDTELGDRISQSLKSWNHVDVARKIVTGKCTVLSEFLRICDSKSKLFQTLKQQIAQV</sequence>
<dbReference type="SUPFAM" id="SSF48452">
    <property type="entry name" value="TPR-like"/>
    <property type="match status" value="2"/>
</dbReference>
<dbReference type="PROSITE" id="PS50005">
    <property type="entry name" value="TPR"/>
    <property type="match status" value="1"/>
</dbReference>
<dbReference type="AlphaFoldDB" id="A0AAW1XWQ8"/>
<evidence type="ECO:0000256" key="2">
    <source>
        <dbReference type="PROSITE-ProRule" id="PRU00339"/>
    </source>
</evidence>
<dbReference type="Gene3D" id="1.25.40.1040">
    <property type="match status" value="1"/>
</dbReference>
<evidence type="ECO:0008006" key="5">
    <source>
        <dbReference type="Google" id="ProtNLM"/>
    </source>
</evidence>
<protein>
    <recommendedName>
        <fullName evidence="5">Phagocyte signaling-impaired protein</fullName>
    </recommendedName>
</protein>
<comment type="similarity">
    <text evidence="1">Belongs to the MDM20/NAA25 family.</text>
</comment>
<dbReference type="PANTHER" id="PTHR22767:SF3">
    <property type="entry name" value="N-ALPHA-ACETYLTRANSFERASE 25, NATB AUXILIARY SUBUNIT"/>
    <property type="match status" value="1"/>
</dbReference>
<comment type="caution">
    <text evidence="3">The sequence shown here is derived from an EMBL/GenBank/DDBJ whole genome shotgun (WGS) entry which is preliminary data.</text>
</comment>
<organism evidence="3 4">
    <name type="scientific">Rubus argutus</name>
    <name type="common">Southern blackberry</name>
    <dbReference type="NCBI Taxonomy" id="59490"/>
    <lineage>
        <taxon>Eukaryota</taxon>
        <taxon>Viridiplantae</taxon>
        <taxon>Streptophyta</taxon>
        <taxon>Embryophyta</taxon>
        <taxon>Tracheophyta</taxon>
        <taxon>Spermatophyta</taxon>
        <taxon>Magnoliopsida</taxon>
        <taxon>eudicotyledons</taxon>
        <taxon>Gunneridae</taxon>
        <taxon>Pentapetalae</taxon>
        <taxon>rosids</taxon>
        <taxon>fabids</taxon>
        <taxon>Rosales</taxon>
        <taxon>Rosaceae</taxon>
        <taxon>Rosoideae</taxon>
        <taxon>Rosoideae incertae sedis</taxon>
        <taxon>Rubus</taxon>
    </lineage>
</organism>
<proteinExistence type="inferred from homology"/>
<evidence type="ECO:0000313" key="3">
    <source>
        <dbReference type="EMBL" id="KAK9940896.1"/>
    </source>
</evidence>
<dbReference type="InterPro" id="IPR019183">
    <property type="entry name" value="NAA25_NatB_aux_su"/>
</dbReference>
<dbReference type="Proteomes" id="UP001457282">
    <property type="component" value="Unassembled WGS sequence"/>
</dbReference>
<dbReference type="FunFam" id="1.25.40.1040:FF:000007">
    <property type="entry name" value="N-alpha-acetyltransferase 25, NatB auxiliary subunit"/>
    <property type="match status" value="1"/>
</dbReference>
<dbReference type="PANTHER" id="PTHR22767">
    <property type="entry name" value="N-TERMINAL ACETYLTRANSFERASE-RELATED"/>
    <property type="match status" value="1"/>
</dbReference>
<dbReference type="Pfam" id="PF09797">
    <property type="entry name" value="NatB_MDM20"/>
    <property type="match status" value="1"/>
</dbReference>
<reference evidence="3 4" key="1">
    <citation type="journal article" date="2023" name="G3 (Bethesda)">
        <title>A chromosome-length genome assembly and annotation of blackberry (Rubus argutus, cv. 'Hillquist').</title>
        <authorList>
            <person name="Bruna T."/>
            <person name="Aryal R."/>
            <person name="Dudchenko O."/>
            <person name="Sargent D.J."/>
            <person name="Mead D."/>
            <person name="Buti M."/>
            <person name="Cavallini A."/>
            <person name="Hytonen T."/>
            <person name="Andres J."/>
            <person name="Pham M."/>
            <person name="Weisz D."/>
            <person name="Mascagni F."/>
            <person name="Usai G."/>
            <person name="Natali L."/>
            <person name="Bassil N."/>
            <person name="Fernandez G.E."/>
            <person name="Lomsadze A."/>
            <person name="Armour M."/>
            <person name="Olukolu B."/>
            <person name="Poorten T."/>
            <person name="Britton C."/>
            <person name="Davik J."/>
            <person name="Ashrafi H."/>
            <person name="Aiden E.L."/>
            <person name="Borodovsky M."/>
            <person name="Worthington M."/>
        </authorList>
    </citation>
    <scope>NUCLEOTIDE SEQUENCE [LARGE SCALE GENOMIC DNA]</scope>
    <source>
        <strain evidence="3">PI 553951</strain>
    </source>
</reference>
<dbReference type="SMART" id="SM00028">
    <property type="entry name" value="TPR"/>
    <property type="match status" value="2"/>
</dbReference>
<evidence type="ECO:0000256" key="1">
    <source>
        <dbReference type="ARBA" id="ARBA00006298"/>
    </source>
</evidence>
<feature type="repeat" description="TPR" evidence="2">
    <location>
        <begin position="231"/>
        <end position="264"/>
    </location>
</feature>
<dbReference type="InterPro" id="IPR011990">
    <property type="entry name" value="TPR-like_helical_dom_sf"/>
</dbReference>
<dbReference type="InterPro" id="IPR019734">
    <property type="entry name" value="TPR_rpt"/>
</dbReference>
<accession>A0AAW1XWQ8</accession>
<gene>
    <name evidence="3" type="ORF">M0R45_017530</name>
</gene>
<name>A0AAW1XWQ8_RUBAR</name>
<dbReference type="GO" id="GO:0031416">
    <property type="term" value="C:NatB complex"/>
    <property type="evidence" value="ECO:0007669"/>
    <property type="project" value="TreeGrafter"/>
</dbReference>
<keyword evidence="2" id="KW-0802">TPR repeat</keyword>